<evidence type="ECO:0000256" key="6">
    <source>
        <dbReference type="ARBA" id="ARBA00023136"/>
    </source>
</evidence>
<keyword evidence="6 7" id="KW-0472">Membrane</keyword>
<evidence type="ECO:0000256" key="3">
    <source>
        <dbReference type="ARBA" id="ARBA00022692"/>
    </source>
</evidence>
<reference evidence="9" key="1">
    <citation type="journal article" date="2021" name="Microbiol. Resour. Announc.">
        <title>LGAAP: Leishmaniinae Genome Assembly and Annotation Pipeline.</title>
        <authorList>
            <person name="Almutairi H."/>
            <person name="Urbaniak M.D."/>
            <person name="Bates M.D."/>
            <person name="Jariyapan N."/>
            <person name="Kwakye-Nuako G."/>
            <person name="Thomaz-Soccol V."/>
            <person name="Al-Salem W.S."/>
            <person name="Dillon R.J."/>
            <person name="Bates P.A."/>
            <person name="Gatherer D."/>
        </authorList>
    </citation>
    <scope>NUCLEOTIDE SEQUENCE [LARGE SCALE GENOMIC DNA]</scope>
</reference>
<evidence type="ECO:0000256" key="1">
    <source>
        <dbReference type="ARBA" id="ARBA00004141"/>
    </source>
</evidence>
<dbReference type="Proteomes" id="UP000673552">
    <property type="component" value="Unassembled WGS sequence"/>
</dbReference>
<dbReference type="InterPro" id="IPR009294">
    <property type="entry name" value="Aph-1"/>
</dbReference>
<evidence type="ECO:0000256" key="2">
    <source>
        <dbReference type="ARBA" id="ARBA00005577"/>
    </source>
</evidence>
<protein>
    <submittedName>
        <fullName evidence="8">Uncharacterized protein</fullName>
    </submittedName>
</protein>
<dbReference type="OrthoDB" id="273751at2759"/>
<feature type="transmembrane region" description="Helical" evidence="7">
    <location>
        <begin position="31"/>
        <end position="56"/>
    </location>
</feature>
<comment type="similarity">
    <text evidence="2">Belongs to the APH-1 family.</text>
</comment>
<evidence type="ECO:0000256" key="4">
    <source>
        <dbReference type="ARBA" id="ARBA00022976"/>
    </source>
</evidence>
<gene>
    <name evidence="8" type="ORF">LSCM1_07824</name>
</gene>
<feature type="transmembrane region" description="Helical" evidence="7">
    <location>
        <begin position="107"/>
        <end position="134"/>
    </location>
</feature>
<keyword evidence="3 7" id="KW-0812">Transmembrane</keyword>
<evidence type="ECO:0000313" key="8">
    <source>
        <dbReference type="EMBL" id="KAG5484455.1"/>
    </source>
</evidence>
<evidence type="ECO:0000256" key="7">
    <source>
        <dbReference type="SAM" id="Phobius"/>
    </source>
</evidence>
<dbReference type="GO" id="GO:0007219">
    <property type="term" value="P:Notch signaling pathway"/>
    <property type="evidence" value="ECO:0007669"/>
    <property type="project" value="UniProtKB-KW"/>
</dbReference>
<accession>A0A836HHX1</accession>
<comment type="subcellular location">
    <subcellularLocation>
        <location evidence="1">Membrane</location>
        <topology evidence="1">Multi-pass membrane protein</topology>
    </subcellularLocation>
</comment>
<keyword evidence="4" id="KW-0914">Notch signaling pathway</keyword>
<evidence type="ECO:0000256" key="5">
    <source>
        <dbReference type="ARBA" id="ARBA00022989"/>
    </source>
</evidence>
<feature type="transmembrane region" description="Helical" evidence="7">
    <location>
        <begin position="413"/>
        <end position="439"/>
    </location>
</feature>
<comment type="caution">
    <text evidence="8">The sequence shown here is derived from an EMBL/GenBank/DDBJ whole genome shotgun (WGS) entry which is preliminary data.</text>
</comment>
<dbReference type="GO" id="GO:0016020">
    <property type="term" value="C:membrane"/>
    <property type="evidence" value="ECO:0007669"/>
    <property type="project" value="UniProtKB-SubCell"/>
</dbReference>
<dbReference type="PANTHER" id="PTHR12889">
    <property type="entry name" value="GAMMA-SECRETASE SUBUNIT APH-1"/>
    <property type="match status" value="1"/>
</dbReference>
<dbReference type="RefSeq" id="XP_067180393.1">
    <property type="nucleotide sequence ID" value="XM_067325180.1"/>
</dbReference>
<reference evidence="9" key="2">
    <citation type="journal article" date="2021" name="Sci. Data">
        <title>Chromosome-scale genome sequencing, assembly and annotation of six genomes from subfamily Leishmaniinae.</title>
        <authorList>
            <person name="Almutairi H."/>
            <person name="Urbaniak M.D."/>
            <person name="Bates M.D."/>
            <person name="Jariyapan N."/>
            <person name="Kwakye-Nuako G."/>
            <person name="Thomaz Soccol V."/>
            <person name="Al-Salem W.S."/>
            <person name="Dillon R.J."/>
            <person name="Bates P.A."/>
            <person name="Gatherer D."/>
        </authorList>
    </citation>
    <scope>NUCLEOTIDE SEQUENCE [LARGE SCALE GENOMIC DNA]</scope>
</reference>
<keyword evidence="5 7" id="KW-1133">Transmembrane helix</keyword>
<feature type="transmembrane region" description="Helical" evidence="7">
    <location>
        <begin position="372"/>
        <end position="393"/>
    </location>
</feature>
<feature type="transmembrane region" description="Helical" evidence="7">
    <location>
        <begin position="68"/>
        <end position="87"/>
    </location>
</feature>
<dbReference type="GeneID" id="92517692"/>
<dbReference type="EMBL" id="JAFEUZ010000012">
    <property type="protein sequence ID" value="KAG5484455.1"/>
    <property type="molecule type" value="Genomic_DNA"/>
</dbReference>
<organism evidence="8 9">
    <name type="scientific">Leishmania martiniquensis</name>
    <dbReference type="NCBI Taxonomy" id="1580590"/>
    <lineage>
        <taxon>Eukaryota</taxon>
        <taxon>Discoba</taxon>
        <taxon>Euglenozoa</taxon>
        <taxon>Kinetoplastea</taxon>
        <taxon>Metakinetoplastina</taxon>
        <taxon>Trypanosomatida</taxon>
        <taxon>Trypanosomatidae</taxon>
        <taxon>Leishmaniinae</taxon>
        <taxon>Leishmania</taxon>
    </lineage>
</organism>
<keyword evidence="9" id="KW-1185">Reference proteome</keyword>
<dbReference type="KEGG" id="lmat:92517692"/>
<dbReference type="GO" id="GO:0016485">
    <property type="term" value="P:protein processing"/>
    <property type="evidence" value="ECO:0007669"/>
    <property type="project" value="InterPro"/>
</dbReference>
<proteinExistence type="inferred from homology"/>
<dbReference type="AlphaFoldDB" id="A0A836HHX1"/>
<name>A0A836HHX1_9TRYP</name>
<evidence type="ECO:0000313" key="9">
    <source>
        <dbReference type="Proteomes" id="UP000673552"/>
    </source>
</evidence>
<sequence length="451" mass="46941">MSYGTLVLCTSVLYAPHTVLCGLALLQQPMLIVMSIVAALLAFAPLVMTGLIFQVLRRANAADGSTAAWVVVIHFVLQNAARVGALHVCLRLQRLGLRHGLLLVHSWFPLVPVSIAVGAGFAASSLLVSGGALLAEAWDVGRGLGASRRTPATSAGAAKEFAPFSSSGSCAQLPLIVQSCFQQSFFTCGQVAWTVMMGQAYAVLDRQDGAEDLLGQMGRANSADDAAIIRMATATEAEEAGDAVRTRALRERAETVRQDAGELLRPHDDFAPALRDCKREAATHAVGPGRAYTGATPMSREEAAVHQPVPWNAVGSESGGAGAVADTTPSAVPFASEAARSPTVAQPQGMPSTVAAAAWPAAGSVFAQRLPAAALTGTAALVLHAVLVLLPLTEMATDSASAQRMSTLSSDRRSSGCLASIPLQCAVTLVSVGWGLWIVELERHPSTYMLL</sequence>